<evidence type="ECO:0000256" key="1">
    <source>
        <dbReference type="ARBA" id="ARBA00001478"/>
    </source>
</evidence>
<name>A0A1G2BSR0_9BACT</name>
<keyword evidence="4 7" id="KW-0328">Glycosyltransferase</keyword>
<dbReference type="PANTHER" id="PTHR45825:SF11">
    <property type="entry name" value="ALPHA AMYLASE DOMAIN-CONTAINING PROTEIN"/>
    <property type="match status" value="1"/>
</dbReference>
<dbReference type="HAMAP" id="MF_00484">
    <property type="entry name" value="Glycogen_synth"/>
    <property type="match status" value="1"/>
</dbReference>
<gene>
    <name evidence="7" type="primary">glgA</name>
    <name evidence="10" type="ORF">A3B31_02440</name>
</gene>
<evidence type="ECO:0000256" key="4">
    <source>
        <dbReference type="ARBA" id="ARBA00022676"/>
    </source>
</evidence>
<dbReference type="AlphaFoldDB" id="A0A1G2BSR0"/>
<dbReference type="SUPFAM" id="SSF53756">
    <property type="entry name" value="UDP-Glycosyltransferase/glycogen phosphorylase"/>
    <property type="match status" value="1"/>
</dbReference>
<feature type="binding site" evidence="7">
    <location>
        <position position="20"/>
    </location>
    <ligand>
        <name>ADP-alpha-D-glucose</name>
        <dbReference type="ChEBI" id="CHEBI:57498"/>
    </ligand>
</feature>
<comment type="similarity">
    <text evidence="3 7">Belongs to the glycosyltransferase 1 family. Bacterial/plant glycogen synthase subfamily.</text>
</comment>
<feature type="domain" description="Glycosyl transferase family 1" evidence="8">
    <location>
        <begin position="315"/>
        <end position="449"/>
    </location>
</feature>
<evidence type="ECO:0000256" key="2">
    <source>
        <dbReference type="ARBA" id="ARBA00002764"/>
    </source>
</evidence>
<evidence type="ECO:0000259" key="9">
    <source>
        <dbReference type="Pfam" id="PF08323"/>
    </source>
</evidence>
<dbReference type="PANTHER" id="PTHR45825">
    <property type="entry name" value="GRANULE-BOUND STARCH SYNTHASE 1, CHLOROPLASTIC/AMYLOPLASTIC"/>
    <property type="match status" value="1"/>
</dbReference>
<dbReference type="Proteomes" id="UP000177349">
    <property type="component" value="Unassembled WGS sequence"/>
</dbReference>
<dbReference type="CDD" id="cd03791">
    <property type="entry name" value="GT5_Glycogen_synthase_DULL1-like"/>
    <property type="match status" value="1"/>
</dbReference>
<dbReference type="EMBL" id="MHKN01000021">
    <property type="protein sequence ID" value="OGY92224.1"/>
    <property type="molecule type" value="Genomic_DNA"/>
</dbReference>
<reference evidence="10 11" key="1">
    <citation type="journal article" date="2016" name="Nat. Commun.">
        <title>Thousands of microbial genomes shed light on interconnected biogeochemical processes in an aquifer system.</title>
        <authorList>
            <person name="Anantharaman K."/>
            <person name="Brown C.T."/>
            <person name="Hug L.A."/>
            <person name="Sharon I."/>
            <person name="Castelle C.J."/>
            <person name="Probst A.J."/>
            <person name="Thomas B.C."/>
            <person name="Singh A."/>
            <person name="Wilkins M.J."/>
            <person name="Karaoz U."/>
            <person name="Brodie E.L."/>
            <person name="Williams K.H."/>
            <person name="Hubbard S.S."/>
            <person name="Banfield J.F."/>
        </authorList>
    </citation>
    <scope>NUCLEOTIDE SEQUENCE [LARGE SCALE GENOMIC DNA]</scope>
</reference>
<dbReference type="EC" id="2.4.1.21" evidence="7"/>
<evidence type="ECO:0000256" key="7">
    <source>
        <dbReference type="HAMAP-Rule" id="MF_00484"/>
    </source>
</evidence>
<dbReference type="GO" id="GO:0004373">
    <property type="term" value="F:alpha-1,4-glucan glucosyltransferase (UDP-glucose donor) activity"/>
    <property type="evidence" value="ECO:0007669"/>
    <property type="project" value="InterPro"/>
</dbReference>
<evidence type="ECO:0000313" key="10">
    <source>
        <dbReference type="EMBL" id="OGY92224.1"/>
    </source>
</evidence>
<accession>A0A1G2BSR0</accession>
<dbReference type="InterPro" id="IPR013534">
    <property type="entry name" value="Starch_synth_cat_dom"/>
</dbReference>
<evidence type="ECO:0000313" key="11">
    <source>
        <dbReference type="Proteomes" id="UP000177349"/>
    </source>
</evidence>
<dbReference type="UniPathway" id="UPA00164"/>
<comment type="caution">
    <text evidence="10">The sequence shown here is derived from an EMBL/GenBank/DDBJ whole genome shotgun (WGS) entry which is preliminary data.</text>
</comment>
<comment type="catalytic activity">
    <reaction evidence="1 7">
        <text>[(1-&gt;4)-alpha-D-glucosyl](n) + ADP-alpha-D-glucose = [(1-&gt;4)-alpha-D-glucosyl](n+1) + ADP + H(+)</text>
        <dbReference type="Rhea" id="RHEA:18189"/>
        <dbReference type="Rhea" id="RHEA-COMP:9584"/>
        <dbReference type="Rhea" id="RHEA-COMP:9587"/>
        <dbReference type="ChEBI" id="CHEBI:15378"/>
        <dbReference type="ChEBI" id="CHEBI:15444"/>
        <dbReference type="ChEBI" id="CHEBI:57498"/>
        <dbReference type="ChEBI" id="CHEBI:456216"/>
        <dbReference type="EC" id="2.4.1.21"/>
    </reaction>
</comment>
<keyword evidence="6 7" id="KW-0320">Glycogen biosynthesis</keyword>
<comment type="pathway">
    <text evidence="7">Glycan biosynthesis; glycogen biosynthesis.</text>
</comment>
<evidence type="ECO:0000256" key="5">
    <source>
        <dbReference type="ARBA" id="ARBA00022679"/>
    </source>
</evidence>
<dbReference type="Pfam" id="PF08323">
    <property type="entry name" value="Glyco_transf_5"/>
    <property type="match status" value="1"/>
</dbReference>
<evidence type="ECO:0000256" key="3">
    <source>
        <dbReference type="ARBA" id="ARBA00010281"/>
    </source>
</evidence>
<protein>
    <recommendedName>
        <fullName evidence="7">Glycogen synthase</fullName>
        <ecNumber evidence="7">2.4.1.21</ecNumber>
    </recommendedName>
    <alternativeName>
        <fullName evidence="7">Starch [bacterial glycogen] synthase</fullName>
    </alternativeName>
</protein>
<sequence length="490" mass="54922">MPRRPLSVLLAAAECAPFVKVGGLGDVIGSLPQAVAEHNVTVSVILPCYGSISRKRFRFTKVSSLSVTHGGRAERCTLLSARLPRNPVQYFFIDHRFFRPREIYLHQRRHTSKKTYTRTTVDVDRFALFSQAVAEAACSGAIPVDVIHCHDWHTALIPTFVDQLSVEKNYPNIPTVYTIHNLANQGIVRRSFIRRIDMRPDEEPALMEDYYDMDNEQLNFMKLGVLSANSITTVSPTYAREIRTPEYGAGLAKFLERRRQDVRGIVNGIDTRLFDPEHDTAIARRYTAQTVRTAKPVNKDALQKILGLARAKGIPVYGLVSRLVPQKGLDITEEALKKFLRHEVQVVFLGTGDPGIERCLTALAKKFLGSVSVTIGFDLALAQQIYAGSDFFLMPSLFEPCGLGQMIAMRYGTVPVVRATGGLKDTVTNGKTGITFTRYTGKAFLAALEHSRKLYADKKSWYSIVARCMRQDFSWTASATRYKELYTTLL</sequence>
<evidence type="ECO:0000259" key="8">
    <source>
        <dbReference type="Pfam" id="PF00534"/>
    </source>
</evidence>
<dbReference type="InterPro" id="IPR011835">
    <property type="entry name" value="GS/SS"/>
</dbReference>
<dbReference type="NCBIfam" id="TIGR02095">
    <property type="entry name" value="glgA"/>
    <property type="match status" value="1"/>
</dbReference>
<evidence type="ECO:0000256" key="6">
    <source>
        <dbReference type="ARBA" id="ARBA00023056"/>
    </source>
</evidence>
<dbReference type="Gene3D" id="3.40.50.2000">
    <property type="entry name" value="Glycogen Phosphorylase B"/>
    <property type="match status" value="2"/>
</dbReference>
<organism evidence="10 11">
    <name type="scientific">Candidatus Komeilibacteria bacterium RIFCSPLOWO2_01_FULL_53_11</name>
    <dbReference type="NCBI Taxonomy" id="1798552"/>
    <lineage>
        <taxon>Bacteria</taxon>
        <taxon>Candidatus Komeiliibacteriota</taxon>
    </lineage>
</organism>
<feature type="domain" description="Starch synthase catalytic" evidence="9">
    <location>
        <begin position="8"/>
        <end position="256"/>
    </location>
</feature>
<dbReference type="InterPro" id="IPR001296">
    <property type="entry name" value="Glyco_trans_1"/>
</dbReference>
<proteinExistence type="inferred from homology"/>
<comment type="function">
    <text evidence="2 7">Synthesizes alpha-1,4-glucan chains using ADP-glucose.</text>
</comment>
<keyword evidence="5 7" id="KW-0808">Transferase</keyword>
<dbReference type="Pfam" id="PF00534">
    <property type="entry name" value="Glycos_transf_1"/>
    <property type="match status" value="1"/>
</dbReference>
<dbReference type="GO" id="GO:0009011">
    <property type="term" value="F:alpha-1,4-glucan glucosyltransferase (ADP-glucose donor) activity"/>
    <property type="evidence" value="ECO:0007669"/>
    <property type="project" value="UniProtKB-UniRule"/>
</dbReference>
<dbReference type="GO" id="GO:0005978">
    <property type="term" value="P:glycogen biosynthetic process"/>
    <property type="evidence" value="ECO:0007669"/>
    <property type="project" value="UniProtKB-UniRule"/>
</dbReference>